<reference evidence="3" key="2">
    <citation type="submission" date="2019-10" db="EMBL/GenBank/DDBJ databases">
        <authorList>
            <consortium name="NCBI Genome Project"/>
        </authorList>
    </citation>
    <scope>NUCLEOTIDE SEQUENCE</scope>
    <source>
        <strain evidence="3">NI907</strain>
    </source>
</reference>
<evidence type="ECO:0000313" key="3">
    <source>
        <dbReference type="RefSeq" id="XP_030982666.1"/>
    </source>
</evidence>
<proteinExistence type="predicted"/>
<sequence>MASLPNLLRDSKINALKERLRRLRSQPKVQQQQHQQEPQNPKPAEVLRTFTAAKKRQDSASALHNKECFNKLWALGREPDRLVANPRLHVINISQIRPRRTGPEDVRKQSLLALEVRPEDVVDVEMVDGWSLSSDDLEEHEEEEEGGAEADDAEEAGNDSPLSVSPLSVSPQCQETSKCEGFDRPNHFSVANLRSSDSDQEEEEKRPMAVNAEQTEKVDPAPSQPLYENLREEEKSLLGLLRFFDRDCNAEVKEDPSMTDMSKGLSRSNSNGGWDNTVWVVDADNSSLGYSQSGNGYWIKW</sequence>
<dbReference type="AlphaFoldDB" id="A0A6P8B604"/>
<dbReference type="OrthoDB" id="5228688at2759"/>
<feature type="compositionally biased region" description="Low complexity" evidence="1">
    <location>
        <begin position="26"/>
        <end position="43"/>
    </location>
</feature>
<feature type="compositionally biased region" description="Acidic residues" evidence="1">
    <location>
        <begin position="135"/>
        <end position="157"/>
    </location>
</feature>
<dbReference type="GeneID" id="41961616"/>
<dbReference type="Proteomes" id="UP000515153">
    <property type="component" value="Chromosome I"/>
</dbReference>
<feature type="region of interest" description="Disordered" evidence="1">
    <location>
        <begin position="131"/>
        <end position="224"/>
    </location>
</feature>
<dbReference type="KEGG" id="pgri:PgNI_06686"/>
<evidence type="ECO:0000256" key="1">
    <source>
        <dbReference type="SAM" id="MobiDB-lite"/>
    </source>
</evidence>
<reference evidence="2 3" key="1">
    <citation type="journal article" date="2019" name="Mol. Biol. Evol.">
        <title>Blast fungal genomes show frequent chromosomal changes, gene gains and losses, and effector gene turnover.</title>
        <authorList>
            <person name="Gomez Luciano L.B."/>
            <person name="Jason Tsai I."/>
            <person name="Chuma I."/>
            <person name="Tosa Y."/>
            <person name="Chen Y.H."/>
            <person name="Li J.Y."/>
            <person name="Li M.Y."/>
            <person name="Jade Lu M.Y."/>
            <person name="Nakayashiki H."/>
            <person name="Li W.H."/>
        </authorList>
    </citation>
    <scope>NUCLEOTIDE SEQUENCE [LARGE SCALE GENOMIC DNA]</scope>
    <source>
        <strain evidence="2 3">NI907</strain>
    </source>
</reference>
<feature type="compositionally biased region" description="Low complexity" evidence="1">
    <location>
        <begin position="160"/>
        <end position="171"/>
    </location>
</feature>
<dbReference type="RefSeq" id="XP_030982666.1">
    <property type="nucleotide sequence ID" value="XM_031126707.1"/>
</dbReference>
<accession>A0A6P8B604</accession>
<feature type="region of interest" description="Disordered" evidence="1">
    <location>
        <begin position="20"/>
        <end position="44"/>
    </location>
</feature>
<name>A0A6P8B604_PYRGI</name>
<protein>
    <submittedName>
        <fullName evidence="3">Uncharacterized protein</fullName>
    </submittedName>
</protein>
<evidence type="ECO:0000313" key="2">
    <source>
        <dbReference type="Proteomes" id="UP000515153"/>
    </source>
</evidence>
<gene>
    <name evidence="3" type="ORF">PgNI_06686</name>
</gene>
<organism evidence="2 3">
    <name type="scientific">Pyricularia grisea</name>
    <name type="common">Crabgrass-specific blast fungus</name>
    <name type="synonym">Magnaporthe grisea</name>
    <dbReference type="NCBI Taxonomy" id="148305"/>
    <lineage>
        <taxon>Eukaryota</taxon>
        <taxon>Fungi</taxon>
        <taxon>Dikarya</taxon>
        <taxon>Ascomycota</taxon>
        <taxon>Pezizomycotina</taxon>
        <taxon>Sordariomycetes</taxon>
        <taxon>Sordariomycetidae</taxon>
        <taxon>Magnaporthales</taxon>
        <taxon>Pyriculariaceae</taxon>
        <taxon>Pyricularia</taxon>
    </lineage>
</organism>
<reference evidence="3" key="3">
    <citation type="submission" date="2025-08" db="UniProtKB">
        <authorList>
            <consortium name="RefSeq"/>
        </authorList>
    </citation>
    <scope>IDENTIFICATION</scope>
    <source>
        <strain evidence="3">NI907</strain>
    </source>
</reference>
<feature type="compositionally biased region" description="Basic and acidic residues" evidence="1">
    <location>
        <begin position="177"/>
        <end position="186"/>
    </location>
</feature>
<keyword evidence="2" id="KW-1185">Reference proteome</keyword>